<proteinExistence type="predicted"/>
<feature type="non-terminal residue" evidence="1">
    <location>
        <position position="74"/>
    </location>
</feature>
<gene>
    <name evidence="1" type="ORF">BINO364_LOCUS4820</name>
</gene>
<dbReference type="Proteomes" id="UP000838878">
    <property type="component" value="Chromosome 12"/>
</dbReference>
<dbReference type="AlphaFoldDB" id="A0A8J9VAH3"/>
<keyword evidence="2" id="KW-1185">Reference proteome</keyword>
<name>A0A8J9VAH3_9NEOP</name>
<reference evidence="1" key="1">
    <citation type="submission" date="2021-12" db="EMBL/GenBank/DDBJ databases">
        <authorList>
            <person name="Martin H S."/>
        </authorList>
    </citation>
    <scope>NUCLEOTIDE SEQUENCE</scope>
</reference>
<evidence type="ECO:0000313" key="2">
    <source>
        <dbReference type="Proteomes" id="UP000838878"/>
    </source>
</evidence>
<sequence>MTDALRSIVMTQHKQRCRIIGYGQPSKYQFYGKNISSEYCESEEVHLHKYVLIPKTTVLRNKSRRIVTNVNISK</sequence>
<evidence type="ECO:0000313" key="1">
    <source>
        <dbReference type="EMBL" id="CAH0718313.1"/>
    </source>
</evidence>
<accession>A0A8J9VAH3</accession>
<protein>
    <submittedName>
        <fullName evidence="1">Uncharacterized protein</fullName>
    </submittedName>
</protein>
<dbReference type="EMBL" id="OV170232">
    <property type="protein sequence ID" value="CAH0718313.1"/>
    <property type="molecule type" value="Genomic_DNA"/>
</dbReference>
<organism evidence="1 2">
    <name type="scientific">Brenthis ino</name>
    <name type="common">lesser marbled fritillary</name>
    <dbReference type="NCBI Taxonomy" id="405034"/>
    <lineage>
        <taxon>Eukaryota</taxon>
        <taxon>Metazoa</taxon>
        <taxon>Ecdysozoa</taxon>
        <taxon>Arthropoda</taxon>
        <taxon>Hexapoda</taxon>
        <taxon>Insecta</taxon>
        <taxon>Pterygota</taxon>
        <taxon>Neoptera</taxon>
        <taxon>Endopterygota</taxon>
        <taxon>Lepidoptera</taxon>
        <taxon>Glossata</taxon>
        <taxon>Ditrysia</taxon>
        <taxon>Papilionoidea</taxon>
        <taxon>Nymphalidae</taxon>
        <taxon>Heliconiinae</taxon>
        <taxon>Argynnini</taxon>
        <taxon>Brenthis</taxon>
    </lineage>
</organism>